<comment type="caution">
    <text evidence="2">The sequence shown here is derived from an EMBL/GenBank/DDBJ whole genome shotgun (WGS) entry which is preliminary data.</text>
</comment>
<dbReference type="VEuPathDB" id="FungiDB:C8Q69DRAFT_445988"/>
<keyword evidence="3" id="KW-1185">Reference proteome</keyword>
<dbReference type="Proteomes" id="UP000283841">
    <property type="component" value="Unassembled WGS sequence"/>
</dbReference>
<dbReference type="EMBL" id="RCNU01000008">
    <property type="protein sequence ID" value="RWQ94087.1"/>
    <property type="molecule type" value="Genomic_DNA"/>
</dbReference>
<proteinExistence type="predicted"/>
<evidence type="ECO:0000313" key="2">
    <source>
        <dbReference type="EMBL" id="RWQ94087.1"/>
    </source>
</evidence>
<dbReference type="RefSeq" id="XP_028483732.1">
    <property type="nucleotide sequence ID" value="XM_028629102.1"/>
</dbReference>
<accession>A0A443HQK3</accession>
<evidence type="ECO:0000256" key="1">
    <source>
        <dbReference type="SAM" id="MobiDB-lite"/>
    </source>
</evidence>
<reference evidence="2 3" key="1">
    <citation type="journal article" date="2018" name="Front. Microbiol.">
        <title>Genomic and genetic insights into a cosmopolitan fungus, Paecilomyces variotii (Eurotiales).</title>
        <authorList>
            <person name="Urquhart A.S."/>
            <person name="Mondo S.J."/>
            <person name="Makela M.R."/>
            <person name="Hane J.K."/>
            <person name="Wiebenga A."/>
            <person name="He G."/>
            <person name="Mihaltcheva S."/>
            <person name="Pangilinan J."/>
            <person name="Lipzen A."/>
            <person name="Barry K."/>
            <person name="de Vries R.P."/>
            <person name="Grigoriev I.V."/>
            <person name="Idnurm A."/>
        </authorList>
    </citation>
    <scope>NUCLEOTIDE SEQUENCE [LARGE SCALE GENOMIC DNA]</scope>
    <source>
        <strain evidence="2 3">CBS 101075</strain>
    </source>
</reference>
<gene>
    <name evidence="2" type="ORF">C8Q69DRAFT_445988</name>
</gene>
<evidence type="ECO:0000313" key="3">
    <source>
        <dbReference type="Proteomes" id="UP000283841"/>
    </source>
</evidence>
<name>A0A443HQK3_BYSSP</name>
<feature type="region of interest" description="Disordered" evidence="1">
    <location>
        <begin position="1"/>
        <end position="30"/>
    </location>
</feature>
<sequence length="147" mass="16637">MDDKSGEMAAATSNNAPDNSDDEISEQEIRRFQDISHLSYPEAKSILIRHRANASRKRISDAHWERVKAQKEAEGFDRETYEYASQAGLIYRQDDRDSRDTDTERPLLILPRPFQNLAATLQILATGVSDRECTFFCLTAAGAAKEK</sequence>
<protein>
    <submittedName>
        <fullName evidence="2">Uncharacterized protein</fullName>
    </submittedName>
</protein>
<dbReference type="AlphaFoldDB" id="A0A443HQK3"/>
<dbReference type="GeneID" id="39598379"/>
<organism evidence="2 3">
    <name type="scientific">Byssochlamys spectabilis</name>
    <name type="common">Paecilomyces variotii</name>
    <dbReference type="NCBI Taxonomy" id="264951"/>
    <lineage>
        <taxon>Eukaryota</taxon>
        <taxon>Fungi</taxon>
        <taxon>Dikarya</taxon>
        <taxon>Ascomycota</taxon>
        <taxon>Pezizomycotina</taxon>
        <taxon>Eurotiomycetes</taxon>
        <taxon>Eurotiomycetidae</taxon>
        <taxon>Eurotiales</taxon>
        <taxon>Thermoascaceae</taxon>
        <taxon>Paecilomyces</taxon>
    </lineage>
</organism>